<evidence type="ECO:0000313" key="3">
    <source>
        <dbReference type="Proteomes" id="UP000248924"/>
    </source>
</evidence>
<sequence length="335" mass="36783">MYRPRTVHRILARFSGTPTGRVWPRSFADRLTHPVPGSAAVLRLMRERGNRPTGLIAGRVPVVEQAVPPVLPGQAAVTWVGHATCLVQLGGRVVLTDPVFADRIPGTPRRYTPPGVAWAALPPIDAVVISHNHFDHLDEPTVRRLPRDTPVLVPAGLAWWFQARGFRRVIELDWWESATVAGVRFDFTPAHHWSRRGLFDTCQSLWGGWLMTATGTPAHRVFFAGDSAYGPAFAEIGARFPGIDVALLPVGAFRPRWFMKPLHMDPAEAVRACGDLGADRMVTIHWGTFALSAEPVLAPVELARKAWAEAGRPAGTLWDLAVGESRLLTSPTTPR</sequence>
<dbReference type="Gene3D" id="3.60.15.10">
    <property type="entry name" value="Ribonuclease Z/Hydroxyacylglutathione hydrolase-like"/>
    <property type="match status" value="1"/>
</dbReference>
<dbReference type="PANTHER" id="PTHR15032:SF36">
    <property type="entry name" value="METALLO-BETA-LACTAMASE DOMAIN-CONTAINING PROTEIN"/>
    <property type="match status" value="1"/>
</dbReference>
<dbReference type="RefSeq" id="WP_111217185.1">
    <property type="nucleotide sequence ID" value="NZ_POTY01000194.1"/>
</dbReference>
<feature type="domain" description="Metallo-beta-lactamase" evidence="1">
    <location>
        <begin position="92"/>
        <end position="286"/>
    </location>
</feature>
<dbReference type="AlphaFoldDB" id="A0A2W2DQG6"/>
<accession>A0A2W2DQG6</accession>
<name>A0A2W2DQG6_9ACTN</name>
<evidence type="ECO:0000259" key="1">
    <source>
        <dbReference type="Pfam" id="PF12706"/>
    </source>
</evidence>
<dbReference type="Pfam" id="PF12706">
    <property type="entry name" value="Lactamase_B_2"/>
    <property type="match status" value="1"/>
</dbReference>
<gene>
    <name evidence="2" type="ORF">C1I95_24875</name>
</gene>
<dbReference type="InterPro" id="IPR001279">
    <property type="entry name" value="Metallo-B-lactamas"/>
</dbReference>
<comment type="caution">
    <text evidence="2">The sequence shown here is derived from an EMBL/GenBank/DDBJ whole genome shotgun (WGS) entry which is preliminary data.</text>
</comment>
<dbReference type="Proteomes" id="UP000248924">
    <property type="component" value="Unassembled WGS sequence"/>
</dbReference>
<keyword evidence="3" id="KW-1185">Reference proteome</keyword>
<reference evidence="2 3" key="1">
    <citation type="submission" date="2018-01" db="EMBL/GenBank/DDBJ databases">
        <title>Draft genome sequence of Jishengella sp. NA12.</title>
        <authorList>
            <person name="Sahin N."/>
            <person name="Ay H."/>
            <person name="Saygin H."/>
        </authorList>
    </citation>
    <scope>NUCLEOTIDE SEQUENCE [LARGE SCALE GENOMIC DNA]</scope>
    <source>
        <strain evidence="2 3">NA12</strain>
    </source>
</reference>
<dbReference type="GO" id="GO:0005737">
    <property type="term" value="C:cytoplasm"/>
    <property type="evidence" value="ECO:0007669"/>
    <property type="project" value="TreeGrafter"/>
</dbReference>
<dbReference type="InterPro" id="IPR036866">
    <property type="entry name" value="RibonucZ/Hydroxyglut_hydro"/>
</dbReference>
<dbReference type="PANTHER" id="PTHR15032">
    <property type="entry name" value="N-ACYL-PHOSPHATIDYLETHANOLAMINE-HYDROLYZING PHOSPHOLIPASE D"/>
    <property type="match status" value="1"/>
</dbReference>
<proteinExistence type="predicted"/>
<dbReference type="OrthoDB" id="9805728at2"/>
<protein>
    <recommendedName>
        <fullName evidence="1">Metallo-beta-lactamase domain-containing protein</fullName>
    </recommendedName>
</protein>
<dbReference type="EMBL" id="POTY01000194">
    <property type="protein sequence ID" value="PZG12883.1"/>
    <property type="molecule type" value="Genomic_DNA"/>
</dbReference>
<dbReference type="SUPFAM" id="SSF56281">
    <property type="entry name" value="Metallo-hydrolase/oxidoreductase"/>
    <property type="match status" value="1"/>
</dbReference>
<organism evidence="2 3">
    <name type="scientific">Micromonospora craterilacus</name>
    <dbReference type="NCBI Taxonomy" id="1655439"/>
    <lineage>
        <taxon>Bacteria</taxon>
        <taxon>Bacillati</taxon>
        <taxon>Actinomycetota</taxon>
        <taxon>Actinomycetes</taxon>
        <taxon>Micromonosporales</taxon>
        <taxon>Micromonosporaceae</taxon>
        <taxon>Micromonospora</taxon>
    </lineage>
</organism>
<evidence type="ECO:0000313" key="2">
    <source>
        <dbReference type="EMBL" id="PZG12883.1"/>
    </source>
</evidence>